<evidence type="ECO:0008006" key="3">
    <source>
        <dbReference type="Google" id="ProtNLM"/>
    </source>
</evidence>
<accession>A0A7U4E914</accession>
<keyword evidence="1" id="KW-0614">Plasmid</keyword>
<dbReference type="Proteomes" id="UP000000493">
    <property type="component" value="Plasmid pRUNSL04"/>
</dbReference>
<dbReference type="Gene3D" id="3.10.450.620">
    <property type="entry name" value="JHP933, nucleotidyltransferase-like core domain"/>
    <property type="match status" value="1"/>
</dbReference>
<dbReference type="KEGG" id="rsi:Runsl_5769"/>
<dbReference type="AlphaFoldDB" id="A0A7U4E914"/>
<reference evidence="2" key="1">
    <citation type="submission" date="2011-06" db="EMBL/GenBank/DDBJ databases">
        <title>The complete genome of plasmid 4 of Runella slithyformis DSM 19594.</title>
        <authorList>
            <consortium name="US DOE Joint Genome Institute (JGI-PGF)"/>
            <person name="Lucas S."/>
            <person name="Han J."/>
            <person name="Lapidus A."/>
            <person name="Bruce D."/>
            <person name="Goodwin L."/>
            <person name="Pitluck S."/>
            <person name="Peters L."/>
            <person name="Kyrpides N."/>
            <person name="Mavromatis K."/>
            <person name="Ivanova N."/>
            <person name="Ovchinnikova G."/>
            <person name="Zhang X."/>
            <person name="Misra M."/>
            <person name="Detter J.C."/>
            <person name="Tapia R."/>
            <person name="Han C."/>
            <person name="Land M."/>
            <person name="Hauser L."/>
            <person name="Markowitz V."/>
            <person name="Cheng J.-F."/>
            <person name="Hugenholtz P."/>
            <person name="Woyke T."/>
            <person name="Wu D."/>
            <person name="Tindall B."/>
            <person name="Faehrich R."/>
            <person name="Brambilla E."/>
            <person name="Klenk H.-P."/>
            <person name="Eisen J.A."/>
        </authorList>
    </citation>
    <scope>NUCLEOTIDE SEQUENCE [LARGE SCALE GENOMIC DNA]</scope>
    <source>
        <strain evidence="2">ATCC 29530 / DSM 19594 / LMG 11500 / NCIMB 11436 / LSU 4</strain>
        <plasmid evidence="2">pRUNSL04</plasmid>
    </source>
</reference>
<keyword evidence="2" id="KW-1185">Reference proteome</keyword>
<evidence type="ECO:0000313" key="2">
    <source>
        <dbReference type="Proteomes" id="UP000000493"/>
    </source>
</evidence>
<sequence length="259" mass="29969">MITLEAIKKYYPAHLHGFERELLREYLQCQILQILFDSPLGKHFAFLGGTCLRLVHENKRFSEDLDFDNFAVSAAQFDQVAEIVEKELKGSGYEVEIQIVGKGAYRCNVKFPRLFYQHGLSGYREEKLLIQLDSEAQNFPFEKETYILNRFGIFSQINITPLNLMFSQKCYAILNRPPNKGRDFFDVVFLLGLNVKPNYAYLEQKVGITTAAQLKERLLAHCEKLNMEEQGRDVAAFLFPPNDIRMVTLFPQIIKQAII</sequence>
<geneLocation type="plasmid" evidence="1 2">
    <name>pRUNSL04</name>
</geneLocation>
<dbReference type="InterPro" id="IPR014942">
    <property type="entry name" value="AbiEii"/>
</dbReference>
<dbReference type="EMBL" id="CP002863">
    <property type="protein sequence ID" value="AEI52181.1"/>
    <property type="molecule type" value="Genomic_DNA"/>
</dbReference>
<evidence type="ECO:0000313" key="1">
    <source>
        <dbReference type="EMBL" id="AEI52181.1"/>
    </source>
</evidence>
<protein>
    <recommendedName>
        <fullName evidence="3">Nucleotidyl transferase AbiEii/AbiGii toxin family protein</fullName>
    </recommendedName>
</protein>
<proteinExistence type="predicted"/>
<organism evidence="1 2">
    <name type="scientific">Runella slithyformis (strain ATCC 29530 / DSM 19594 / LMG 11500 / NCIMB 11436 / LSU 4)</name>
    <dbReference type="NCBI Taxonomy" id="761193"/>
    <lineage>
        <taxon>Bacteria</taxon>
        <taxon>Pseudomonadati</taxon>
        <taxon>Bacteroidota</taxon>
        <taxon>Cytophagia</taxon>
        <taxon>Cytophagales</taxon>
        <taxon>Spirosomataceae</taxon>
        <taxon>Runella</taxon>
    </lineage>
</organism>
<name>A0A7U4E914_RUNSL</name>
<gene>
    <name evidence="1" type="ordered locus">Runsl_5769</name>
</gene>
<reference evidence="1 2" key="2">
    <citation type="journal article" date="2012" name="Stand. Genomic Sci.">
        <title>Complete genome sequence of the aquatic bacterium Runella slithyformis type strain (LSU 4(T)).</title>
        <authorList>
            <person name="Copeland A."/>
            <person name="Zhang X."/>
            <person name="Misra M."/>
            <person name="Lapidus A."/>
            <person name="Nolan M."/>
            <person name="Lucas S."/>
            <person name="Deshpande S."/>
            <person name="Cheng J.F."/>
            <person name="Tapia R."/>
            <person name="Goodwin L.A."/>
            <person name="Pitluck S."/>
            <person name="Liolios K."/>
            <person name="Pagani I."/>
            <person name="Ivanova N."/>
            <person name="Mikhailova N."/>
            <person name="Pati A."/>
            <person name="Chen A."/>
            <person name="Palaniappan K."/>
            <person name="Land M."/>
            <person name="Hauser L."/>
            <person name="Pan C."/>
            <person name="Jeffries C.D."/>
            <person name="Detter J.C."/>
            <person name="Brambilla E.M."/>
            <person name="Rohde M."/>
            <person name="Djao O.D."/>
            <person name="Goker M."/>
            <person name="Sikorski J."/>
            <person name="Tindall B.J."/>
            <person name="Woyke T."/>
            <person name="Bristow J."/>
            <person name="Eisen J.A."/>
            <person name="Markowitz V."/>
            <person name="Hugenholtz P."/>
            <person name="Kyrpides N.C."/>
            <person name="Klenk H.P."/>
            <person name="Mavromatis K."/>
        </authorList>
    </citation>
    <scope>NUCLEOTIDE SEQUENCE [LARGE SCALE GENOMIC DNA]</scope>
    <source>
        <strain evidence="2">ATCC 29530 / DSM 19594 / LMG 11500 / NCIMB 11436 / LSU 4</strain>
    </source>
</reference>
<dbReference type="Pfam" id="PF08843">
    <property type="entry name" value="AbiEii"/>
    <property type="match status" value="1"/>
</dbReference>
<dbReference type="RefSeq" id="WP_013931293.1">
    <property type="nucleotide sequence ID" value="NC_015705.1"/>
</dbReference>